<organism evidence="1 2">
    <name type="scientific">Naganishia friedmannii</name>
    <dbReference type="NCBI Taxonomy" id="89922"/>
    <lineage>
        <taxon>Eukaryota</taxon>
        <taxon>Fungi</taxon>
        <taxon>Dikarya</taxon>
        <taxon>Basidiomycota</taxon>
        <taxon>Agaricomycotina</taxon>
        <taxon>Tremellomycetes</taxon>
        <taxon>Filobasidiales</taxon>
        <taxon>Filobasidiaceae</taxon>
        <taxon>Naganishia</taxon>
    </lineage>
</organism>
<protein>
    <submittedName>
        <fullName evidence="1">Uncharacterized protein</fullName>
    </submittedName>
</protein>
<sequence>MAQILHSSAPQQHHDRDKPPSIPFDGYSDGSRLPETLLTTGRHIDSFHPVPATPDTFQQHSKNRSQSCHPRFHSTAILTQPPKITPVDYAAATVNKISQKRTQQWLSKYEVADGWECMMADKTVVVVEDVEISSDEDELHAISQGSSTKNGRVPTSDTQECARGRRPSISPASLRSKSSSETESVDGDGDLKPRSFENPFGTYRGSGYESQTASAQLSPFHPLVTQIRQNSSAGCSTLVDADGLDDSNSTRLPSMWDSEEDAWTSRHSAELSGNAGLQGSGRPVRRSLSVPRPIRNPQNEKYTASSWSTVRSHSRYHQTTRFPIYGPRHTQRQHIVLSKEPLPVFDIYNDGIKQLSELLERGAITSTGILDVYLRQIDKHNDTLRALVHLAPREDVYRLARQRDLERKLGRCRGPLHGIPLVIKDNIATEESMGMPTTAGSFALMGMPVKKDSFIVTKLRDAGAIIIAKANMSELADYKSRHAGPGWSAVGGQTLNVYAAHASPGTSSAGNGVAVAAGFCPASIGTETGSSYGENRMGSGPPDGCYAWQRSRRFDYVAQPSFKGLRIGVPRENWHNIDPWKRPGRDLISTEISDAFELALSTMSGLGATITDPADIPSVVDGSLWRCVEGSRSLVVAADCKEYLGEYLQNLGGEGGCRSVEDIIAFNARHSDIEMPPGHHGQEVLERTLLAKSVESSEYLGAKEDMVATAGTRGLDAVFEKYNLDAIFMIREGHHSLANMVGYPIGKSLQSQLGGNIALIPL</sequence>
<accession>A0ACC2V9T5</accession>
<reference evidence="1" key="1">
    <citation type="submission" date="2023-04" db="EMBL/GenBank/DDBJ databases">
        <title>Draft Genome sequencing of Naganishia species isolated from polar environments using Oxford Nanopore Technology.</title>
        <authorList>
            <person name="Leo P."/>
            <person name="Venkateswaran K."/>
        </authorList>
    </citation>
    <scope>NUCLEOTIDE SEQUENCE</scope>
    <source>
        <strain evidence="1">MNA-CCFEE 5423</strain>
    </source>
</reference>
<evidence type="ECO:0000313" key="1">
    <source>
        <dbReference type="EMBL" id="KAJ9096052.1"/>
    </source>
</evidence>
<name>A0ACC2V9T5_9TREE</name>
<dbReference type="EMBL" id="JASBWT010000020">
    <property type="protein sequence ID" value="KAJ9096052.1"/>
    <property type="molecule type" value="Genomic_DNA"/>
</dbReference>
<keyword evidence="2" id="KW-1185">Reference proteome</keyword>
<gene>
    <name evidence="1" type="ORF">QFC21_005417</name>
</gene>
<comment type="caution">
    <text evidence="1">The sequence shown here is derived from an EMBL/GenBank/DDBJ whole genome shotgun (WGS) entry which is preliminary data.</text>
</comment>
<proteinExistence type="predicted"/>
<evidence type="ECO:0000313" key="2">
    <source>
        <dbReference type="Proteomes" id="UP001227268"/>
    </source>
</evidence>
<dbReference type="Proteomes" id="UP001227268">
    <property type="component" value="Unassembled WGS sequence"/>
</dbReference>